<dbReference type="EMBL" id="RWGY01000011">
    <property type="protein sequence ID" value="TVU32166.1"/>
    <property type="molecule type" value="Genomic_DNA"/>
</dbReference>
<dbReference type="PANTHER" id="PTHR47723:SF19">
    <property type="entry name" value="POLYNUCLEOTIDYL TRANSFERASE, RIBONUCLEASE H-LIKE SUPERFAMILY PROTEIN"/>
    <property type="match status" value="1"/>
</dbReference>
<reference evidence="1 2" key="1">
    <citation type="journal article" date="2019" name="Sci. Rep.">
        <title>A high-quality genome of Eragrostis curvula grass provides insights into Poaceae evolution and supports new strategies to enhance forage quality.</title>
        <authorList>
            <person name="Carballo J."/>
            <person name="Santos B.A.C.M."/>
            <person name="Zappacosta D."/>
            <person name="Garbus I."/>
            <person name="Selva J.P."/>
            <person name="Gallo C.A."/>
            <person name="Diaz A."/>
            <person name="Albertini E."/>
            <person name="Caccamo M."/>
            <person name="Echenique V."/>
        </authorList>
    </citation>
    <scope>NUCLEOTIDE SEQUENCE [LARGE SCALE GENOMIC DNA]</scope>
    <source>
        <strain evidence="2">cv. Victoria</strain>
        <tissue evidence="1">Leaf</tissue>
    </source>
</reference>
<organism evidence="1 2">
    <name type="scientific">Eragrostis curvula</name>
    <name type="common">weeping love grass</name>
    <dbReference type="NCBI Taxonomy" id="38414"/>
    <lineage>
        <taxon>Eukaryota</taxon>
        <taxon>Viridiplantae</taxon>
        <taxon>Streptophyta</taxon>
        <taxon>Embryophyta</taxon>
        <taxon>Tracheophyta</taxon>
        <taxon>Spermatophyta</taxon>
        <taxon>Magnoliopsida</taxon>
        <taxon>Liliopsida</taxon>
        <taxon>Poales</taxon>
        <taxon>Poaceae</taxon>
        <taxon>PACMAD clade</taxon>
        <taxon>Chloridoideae</taxon>
        <taxon>Eragrostideae</taxon>
        <taxon>Eragrostidinae</taxon>
        <taxon>Eragrostis</taxon>
    </lineage>
</organism>
<proteinExistence type="predicted"/>
<gene>
    <name evidence="1" type="ORF">EJB05_23886</name>
</gene>
<dbReference type="PANTHER" id="PTHR47723">
    <property type="entry name" value="OS05G0353850 PROTEIN"/>
    <property type="match status" value="1"/>
</dbReference>
<sequence>MKVNVDAAISKNTGKMVISAVARDSSGLFLGASAVVAVGLSEPKTMEALAVREGPALATDLCLQSFRLASDNANGVYGHIVQEIKATTRVFTKVEMVHEGRATNGDAHRLARGSIYEEVGRHVWLIYPPEGV</sequence>
<dbReference type="OrthoDB" id="694569at2759"/>
<dbReference type="Proteomes" id="UP000324897">
    <property type="component" value="Chromosome 1"/>
</dbReference>
<name>A0A5J9V871_9POAL</name>
<accession>A0A5J9V871</accession>
<dbReference type="InterPro" id="IPR053151">
    <property type="entry name" value="RNase_H-like"/>
</dbReference>
<dbReference type="GO" id="GO:0003676">
    <property type="term" value="F:nucleic acid binding"/>
    <property type="evidence" value="ECO:0007669"/>
    <property type="project" value="InterPro"/>
</dbReference>
<feature type="non-terminal residue" evidence="1">
    <location>
        <position position="132"/>
    </location>
</feature>
<dbReference type="AlphaFoldDB" id="A0A5J9V871"/>
<protein>
    <submittedName>
        <fullName evidence="1">Uncharacterized protein</fullName>
    </submittedName>
</protein>
<dbReference type="Gramene" id="TVU32166">
    <property type="protein sequence ID" value="TVU32166"/>
    <property type="gene ID" value="EJB05_23886"/>
</dbReference>
<evidence type="ECO:0000313" key="1">
    <source>
        <dbReference type="EMBL" id="TVU32166.1"/>
    </source>
</evidence>
<evidence type="ECO:0000313" key="2">
    <source>
        <dbReference type="Proteomes" id="UP000324897"/>
    </source>
</evidence>
<dbReference type="InterPro" id="IPR036397">
    <property type="entry name" value="RNaseH_sf"/>
</dbReference>
<feature type="non-terminal residue" evidence="1">
    <location>
        <position position="1"/>
    </location>
</feature>
<keyword evidence="2" id="KW-1185">Reference proteome</keyword>
<dbReference type="Gene3D" id="3.30.420.10">
    <property type="entry name" value="Ribonuclease H-like superfamily/Ribonuclease H"/>
    <property type="match status" value="1"/>
</dbReference>
<comment type="caution">
    <text evidence="1">The sequence shown here is derived from an EMBL/GenBank/DDBJ whole genome shotgun (WGS) entry which is preliminary data.</text>
</comment>